<comment type="caution">
    <text evidence="2">The sequence shown here is derived from an EMBL/GenBank/DDBJ whole genome shotgun (WGS) entry which is preliminary data.</text>
</comment>
<sequence>MSTITIWNILNNALPGHDIKRGIEIPMIQRDYAQGRNNSKANEIRTVFLTKIKESAIGVIKENKLPLELDFVYGYIDAGAFIPLDGQQRLTTLYLLHWYMAFKEGRLDEILSPLSKFKYQTRRSSLDFLNKINTELTKEDHDEIFNKKNTFESVITNKNWYFISWKYDLTIQSALTMLDEIHSVFNDSPIGLDHLIDEHKPCAVFNFLDIKNFGISDDLYIKMNARGKPLTNFENLKAELGRFIKQSPFNDKYNYALKHSGGSKPVDVETYFVTQTDTLWSDFFWAVRNKETNEFDDKLLNLLAFIGLNEVIKKHLGHYIFDAVIRKLDSHEGSLSYFLFQSLGLLDEDSIITYIDTLDLLVSDNEVVKTYLVDKKYLDKVNIIYSSYKKDFKARYEERSLFYAIFKFLAKHQNTVKPNELKKWDRLIKNLIPNTTYNDSKDFVSTISSVDRLIESYSGNIYSDFVDLDIRGFDGQQIREEKLKILLMAKSEQWEAFILKAEEHPYLKGQIMFLLSFSGIYARYLKNELEWTSVADEALLDKITQYYNKFIQLFDDNGLRTFDKELFRRALLAKGDYLLYSTNWSLLRNNHRDISWKRLLKETGNKTSEYYSPRCGYLHQLFDELDINDINGSLKRIIDSHDSKDWRKDFIENPSLIEMSYEKYLKFFDNDDIYVLRKSKYNKYADPEVKSVLLKKLLVKKGFKHDDIKLEFIESLNQFGISQIKSKKTKVIYNHNGAKQYLVRARGNDDFISDKPEQVVKYIVDLYQVAHAKSN</sequence>
<keyword evidence="3" id="KW-1185">Reference proteome</keyword>
<accession>A0A372NP47</accession>
<dbReference type="RefSeq" id="WP_117394197.1">
    <property type="nucleotide sequence ID" value="NZ_QWDC01000006.1"/>
</dbReference>
<dbReference type="Pfam" id="PF03235">
    <property type="entry name" value="GmrSD_N"/>
    <property type="match status" value="1"/>
</dbReference>
<feature type="domain" description="GmrSD restriction endonucleases N-terminal" evidence="1">
    <location>
        <begin position="18"/>
        <end position="240"/>
    </location>
</feature>
<name>A0A372NP47_9SPHI</name>
<evidence type="ECO:0000259" key="1">
    <source>
        <dbReference type="Pfam" id="PF03235"/>
    </source>
</evidence>
<gene>
    <name evidence="2" type="ORF">D0C36_23585</name>
</gene>
<evidence type="ECO:0000313" key="2">
    <source>
        <dbReference type="EMBL" id="RFZ90013.1"/>
    </source>
</evidence>
<dbReference type="OrthoDB" id="9798761at2"/>
<dbReference type="AlphaFoldDB" id="A0A372NP47"/>
<protein>
    <submittedName>
        <fullName evidence="2">DUF262 domain-containing protein</fullName>
    </submittedName>
</protein>
<dbReference type="InterPro" id="IPR004919">
    <property type="entry name" value="GmrSD_N"/>
</dbReference>
<evidence type="ECO:0000313" key="3">
    <source>
        <dbReference type="Proteomes" id="UP000264217"/>
    </source>
</evidence>
<proteinExistence type="predicted"/>
<dbReference type="EMBL" id="QWDC01000006">
    <property type="protein sequence ID" value="RFZ90013.1"/>
    <property type="molecule type" value="Genomic_DNA"/>
</dbReference>
<dbReference type="Proteomes" id="UP000264217">
    <property type="component" value="Unassembled WGS sequence"/>
</dbReference>
<organism evidence="2 3">
    <name type="scientific">Mucilaginibacter conchicola</name>
    <dbReference type="NCBI Taxonomy" id="2303333"/>
    <lineage>
        <taxon>Bacteria</taxon>
        <taxon>Pseudomonadati</taxon>
        <taxon>Bacteroidota</taxon>
        <taxon>Sphingobacteriia</taxon>
        <taxon>Sphingobacteriales</taxon>
        <taxon>Sphingobacteriaceae</taxon>
        <taxon>Mucilaginibacter</taxon>
    </lineage>
</organism>
<reference evidence="2 3" key="1">
    <citation type="submission" date="2018-08" db="EMBL/GenBank/DDBJ databases">
        <title>Mucilaginibacter sp. MYSH2.</title>
        <authorList>
            <person name="Seo T."/>
        </authorList>
    </citation>
    <scope>NUCLEOTIDE SEQUENCE [LARGE SCALE GENOMIC DNA]</scope>
    <source>
        <strain evidence="2 3">MYSH2</strain>
    </source>
</reference>